<name>A0A2M4DG96_ANODA</name>
<dbReference type="EMBL" id="GGFL01012442">
    <property type="protein sequence ID" value="MBW76620.1"/>
    <property type="molecule type" value="Transcribed_RNA"/>
</dbReference>
<dbReference type="AlphaFoldDB" id="A0A2M4DG96"/>
<protein>
    <submittedName>
        <fullName evidence="1">Putative secreted protein</fullName>
    </submittedName>
</protein>
<organism evidence="1">
    <name type="scientific">Anopheles darlingi</name>
    <name type="common">Mosquito</name>
    <dbReference type="NCBI Taxonomy" id="43151"/>
    <lineage>
        <taxon>Eukaryota</taxon>
        <taxon>Metazoa</taxon>
        <taxon>Ecdysozoa</taxon>
        <taxon>Arthropoda</taxon>
        <taxon>Hexapoda</taxon>
        <taxon>Insecta</taxon>
        <taxon>Pterygota</taxon>
        <taxon>Neoptera</taxon>
        <taxon>Endopterygota</taxon>
        <taxon>Diptera</taxon>
        <taxon>Nematocera</taxon>
        <taxon>Culicoidea</taxon>
        <taxon>Culicidae</taxon>
        <taxon>Anophelinae</taxon>
        <taxon>Anopheles</taxon>
    </lineage>
</organism>
<evidence type="ECO:0000313" key="1">
    <source>
        <dbReference type="EMBL" id="MBW76620.1"/>
    </source>
</evidence>
<accession>A0A2M4DG96</accession>
<proteinExistence type="predicted"/>
<reference evidence="1" key="1">
    <citation type="submission" date="2018-01" db="EMBL/GenBank/DDBJ databases">
        <title>An insight into the sialome of Amazonian anophelines.</title>
        <authorList>
            <person name="Ribeiro J.M."/>
            <person name="Scarpassa V."/>
            <person name="Calvo E."/>
        </authorList>
    </citation>
    <scope>NUCLEOTIDE SEQUENCE</scope>
</reference>
<sequence length="69" mass="7571">MSSPAVAVVVVAAEGRALIVADSLICIQHCPGIRDRLQVCPSRPVPVSMLVRDRMYRDCPRQALGARWL</sequence>